<sequence>MAQIKANGLGLSKKSQDNKLPASLRCIVNKIEDGSIKNVVTLVGAGISTAAGIPDFRSPSSGLYDKLQEYNLPFKTAIFDGSYFEQNPKPLFRVLRDCFFKTHPKPTKTHFFVKLLEEKGVLRRHYTQNIDGLDRLAGISHDKLVEAHGTMQSAHCSECQEVYSLPWMMLQLESNPVPKCAKCPGVVRPDIILFGEYLPDDLTKRMKEDVGECDLLIVMGTSLAVHPVSTLVTSMRPQKFRIFINKSNSGNRIPGVDPCCGRRYEFPDKQVWVEASSCDVIMYGDCDDCIDLLTGWLGWSESLIELIQNA</sequence>
<feature type="active site" description="Proton acceptor" evidence="3">
    <location>
        <position position="148"/>
    </location>
</feature>
<dbReference type="InterPro" id="IPR029035">
    <property type="entry name" value="DHS-like_NAD/FAD-binding_dom"/>
</dbReference>
<reference evidence="5 6" key="1">
    <citation type="submission" date="2023-09" db="EMBL/GenBank/DDBJ databases">
        <title>Nesidiocoris tenuis whole genome shotgun sequence.</title>
        <authorList>
            <person name="Shibata T."/>
            <person name="Shimoda M."/>
            <person name="Kobayashi T."/>
            <person name="Uehara T."/>
        </authorList>
    </citation>
    <scope>NUCLEOTIDE SEQUENCE [LARGE SCALE GENOMIC DNA]</scope>
    <source>
        <strain evidence="5 6">Japan</strain>
    </source>
</reference>
<keyword evidence="6" id="KW-1185">Reference proteome</keyword>
<organism evidence="5 6">
    <name type="scientific">Nesidiocoris tenuis</name>
    <dbReference type="NCBI Taxonomy" id="355587"/>
    <lineage>
        <taxon>Eukaryota</taxon>
        <taxon>Metazoa</taxon>
        <taxon>Ecdysozoa</taxon>
        <taxon>Arthropoda</taxon>
        <taxon>Hexapoda</taxon>
        <taxon>Insecta</taxon>
        <taxon>Pterygota</taxon>
        <taxon>Neoptera</taxon>
        <taxon>Paraneoptera</taxon>
        <taxon>Hemiptera</taxon>
        <taxon>Heteroptera</taxon>
        <taxon>Panheteroptera</taxon>
        <taxon>Cimicomorpha</taxon>
        <taxon>Miridae</taxon>
        <taxon>Dicyphina</taxon>
        <taxon>Nesidiocoris</taxon>
    </lineage>
</organism>
<dbReference type="Pfam" id="PF02146">
    <property type="entry name" value="SIR2"/>
    <property type="match status" value="1"/>
</dbReference>
<dbReference type="InterPro" id="IPR026590">
    <property type="entry name" value="Ssirtuin_cat_dom"/>
</dbReference>
<name>A0ABN7AW49_9HEMI</name>
<evidence type="ECO:0000256" key="3">
    <source>
        <dbReference type="PROSITE-ProRule" id="PRU00236"/>
    </source>
</evidence>
<keyword evidence="3" id="KW-0479">Metal-binding</keyword>
<dbReference type="Gene3D" id="3.30.1600.10">
    <property type="entry name" value="SIR2/SIRT2 'Small Domain"/>
    <property type="match status" value="1"/>
</dbReference>
<dbReference type="Gene3D" id="3.40.50.1220">
    <property type="entry name" value="TPP-binding domain"/>
    <property type="match status" value="1"/>
</dbReference>
<dbReference type="PANTHER" id="PTHR11085:SF10">
    <property type="entry name" value="NAD-DEPENDENT PROTEIN DEACYLASE SIRTUIN-5, MITOCHONDRIAL-RELATED"/>
    <property type="match status" value="1"/>
</dbReference>
<gene>
    <name evidence="5" type="ORF">NTJ_09214</name>
</gene>
<dbReference type="EMBL" id="AP028915">
    <property type="protein sequence ID" value="BES96403.1"/>
    <property type="molecule type" value="Genomic_DNA"/>
</dbReference>
<feature type="domain" description="Deacetylase sirtuin-type" evidence="4">
    <location>
        <begin position="17"/>
        <end position="300"/>
    </location>
</feature>
<keyword evidence="2" id="KW-0520">NAD</keyword>
<evidence type="ECO:0000259" key="4">
    <source>
        <dbReference type="PROSITE" id="PS50305"/>
    </source>
</evidence>
<dbReference type="SUPFAM" id="SSF52467">
    <property type="entry name" value="DHS-like NAD/FAD-binding domain"/>
    <property type="match status" value="1"/>
</dbReference>
<dbReference type="PANTHER" id="PTHR11085">
    <property type="entry name" value="NAD-DEPENDENT PROTEIN DEACYLASE SIRTUIN-5, MITOCHONDRIAL-RELATED"/>
    <property type="match status" value="1"/>
</dbReference>
<dbReference type="InterPro" id="IPR026591">
    <property type="entry name" value="Sirtuin_cat_small_dom_sf"/>
</dbReference>
<proteinExistence type="predicted"/>
<evidence type="ECO:0000313" key="5">
    <source>
        <dbReference type="EMBL" id="BES96403.1"/>
    </source>
</evidence>
<dbReference type="Proteomes" id="UP001307889">
    <property type="component" value="Chromosome 7"/>
</dbReference>
<keyword evidence="1" id="KW-0808">Transferase</keyword>
<feature type="binding site" evidence="3">
    <location>
        <position position="159"/>
    </location>
    <ligand>
        <name>Zn(2+)</name>
        <dbReference type="ChEBI" id="CHEBI:29105"/>
    </ligand>
</feature>
<protein>
    <submittedName>
        <fullName evidence="5">NAD-dependent deacetylase</fullName>
    </submittedName>
</protein>
<feature type="binding site" evidence="3">
    <location>
        <position position="183"/>
    </location>
    <ligand>
        <name>Zn(2+)</name>
        <dbReference type="ChEBI" id="CHEBI:29105"/>
    </ligand>
</feature>
<evidence type="ECO:0000256" key="1">
    <source>
        <dbReference type="ARBA" id="ARBA00022679"/>
    </source>
</evidence>
<keyword evidence="3" id="KW-0862">Zinc</keyword>
<feature type="binding site" evidence="3">
    <location>
        <position position="156"/>
    </location>
    <ligand>
        <name>Zn(2+)</name>
        <dbReference type="ChEBI" id="CHEBI:29105"/>
    </ligand>
</feature>
<accession>A0ABN7AW49</accession>
<dbReference type="InterPro" id="IPR050134">
    <property type="entry name" value="NAD-dep_sirtuin_deacylases"/>
</dbReference>
<evidence type="ECO:0000313" key="6">
    <source>
        <dbReference type="Proteomes" id="UP001307889"/>
    </source>
</evidence>
<feature type="binding site" evidence="3">
    <location>
        <position position="180"/>
    </location>
    <ligand>
        <name>Zn(2+)</name>
        <dbReference type="ChEBI" id="CHEBI:29105"/>
    </ligand>
</feature>
<evidence type="ECO:0000256" key="2">
    <source>
        <dbReference type="ARBA" id="ARBA00023027"/>
    </source>
</evidence>
<dbReference type="PROSITE" id="PS50305">
    <property type="entry name" value="SIRTUIN"/>
    <property type="match status" value="1"/>
</dbReference>
<dbReference type="InterPro" id="IPR003000">
    <property type="entry name" value="Sirtuin"/>
</dbReference>